<evidence type="ECO:0000256" key="10">
    <source>
        <dbReference type="ARBA" id="ARBA00022960"/>
    </source>
</evidence>
<dbReference type="AlphaFoldDB" id="A0A9X2CJ74"/>
<comment type="pathway">
    <text evidence="18">Nucleotide-sugar biosynthesis; UDP-N-acetyl-alpha-D-glucosamine biosynthesis; N-acetyl-alpha-D-glucosamine 1-phosphate from alpha-D-glucosamine 6-phosphate (route II): step 2/2.</text>
</comment>
<feature type="binding site" evidence="18">
    <location>
        <position position="377"/>
    </location>
    <ligand>
        <name>acetyl-CoA</name>
        <dbReference type="ChEBI" id="CHEBI:57288"/>
    </ligand>
</feature>
<feature type="binding site" evidence="18">
    <location>
        <position position="348"/>
    </location>
    <ligand>
        <name>UDP-N-acetyl-alpha-D-glucosamine</name>
        <dbReference type="ChEBI" id="CHEBI:57705"/>
    </ligand>
</feature>
<evidence type="ECO:0000256" key="9">
    <source>
        <dbReference type="ARBA" id="ARBA00022842"/>
    </source>
</evidence>
<comment type="catalytic activity">
    <reaction evidence="15 18">
        <text>alpha-D-glucosamine 1-phosphate + acetyl-CoA = N-acetyl-alpha-D-glucosamine 1-phosphate + CoA + H(+)</text>
        <dbReference type="Rhea" id="RHEA:13725"/>
        <dbReference type="ChEBI" id="CHEBI:15378"/>
        <dbReference type="ChEBI" id="CHEBI:57287"/>
        <dbReference type="ChEBI" id="CHEBI:57288"/>
        <dbReference type="ChEBI" id="CHEBI:57776"/>
        <dbReference type="ChEBI" id="CHEBI:58516"/>
        <dbReference type="EC" id="2.3.1.157"/>
    </reaction>
</comment>
<dbReference type="GO" id="GO:0006048">
    <property type="term" value="P:UDP-N-acetylglucosamine biosynthetic process"/>
    <property type="evidence" value="ECO:0007669"/>
    <property type="project" value="InterPro"/>
</dbReference>
<organism evidence="20 21">
    <name type="scientific">Shewanella gaetbuli</name>
    <dbReference type="NCBI Taxonomy" id="220752"/>
    <lineage>
        <taxon>Bacteria</taxon>
        <taxon>Pseudomonadati</taxon>
        <taxon>Pseudomonadota</taxon>
        <taxon>Gammaproteobacteria</taxon>
        <taxon>Alteromonadales</taxon>
        <taxon>Shewanellaceae</taxon>
        <taxon>Shewanella</taxon>
    </lineage>
</organism>
<evidence type="ECO:0000256" key="5">
    <source>
        <dbReference type="ARBA" id="ARBA00022679"/>
    </source>
</evidence>
<dbReference type="InterPro" id="IPR001451">
    <property type="entry name" value="Hexapep"/>
</dbReference>
<dbReference type="InterPro" id="IPR038009">
    <property type="entry name" value="GlmU_C_LbH"/>
</dbReference>
<dbReference type="GO" id="GO:0008360">
    <property type="term" value="P:regulation of cell shape"/>
    <property type="evidence" value="ECO:0007669"/>
    <property type="project" value="UniProtKB-KW"/>
</dbReference>
<evidence type="ECO:0000256" key="16">
    <source>
        <dbReference type="ARBA" id="ARBA00048493"/>
    </source>
</evidence>
<dbReference type="NCBIfam" id="NF006986">
    <property type="entry name" value="PRK09451.1"/>
    <property type="match status" value="1"/>
</dbReference>
<evidence type="ECO:0000256" key="15">
    <source>
        <dbReference type="ARBA" id="ARBA00048247"/>
    </source>
</evidence>
<evidence type="ECO:0000313" key="21">
    <source>
        <dbReference type="Proteomes" id="UP001139333"/>
    </source>
</evidence>
<feature type="domain" description="MobA-like NTP transferase" evidence="19">
    <location>
        <begin position="5"/>
        <end position="127"/>
    </location>
</feature>
<reference evidence="20" key="1">
    <citation type="submission" date="2022-01" db="EMBL/GenBank/DDBJ databases">
        <title>Whole genome-based taxonomy of the Shewanellaceae.</title>
        <authorList>
            <person name="Martin-Rodriguez A.J."/>
        </authorList>
    </citation>
    <scope>NUCLEOTIDE SEQUENCE</scope>
    <source>
        <strain evidence="20">DSM 16422</strain>
    </source>
</reference>
<dbReference type="EC" id="2.3.1.157" evidence="18"/>
<dbReference type="InterPro" id="IPR005882">
    <property type="entry name" value="Bifunctional_GlmU"/>
</dbReference>
<keyword evidence="12 18" id="KW-0511">Multifunctional enzyme</keyword>
<keyword evidence="13 18" id="KW-0012">Acyltransferase</keyword>
<feature type="binding site" evidence="18">
    <location>
        <begin position="100"/>
        <end position="102"/>
    </location>
    <ligand>
        <name>UDP-N-acetyl-alpha-D-glucosamine</name>
        <dbReference type="ChEBI" id="CHEBI:57705"/>
    </ligand>
</feature>
<evidence type="ECO:0000259" key="19">
    <source>
        <dbReference type="Pfam" id="PF12804"/>
    </source>
</evidence>
<dbReference type="GO" id="GO:0003977">
    <property type="term" value="F:UDP-N-acetylglucosamine diphosphorylase activity"/>
    <property type="evidence" value="ECO:0007669"/>
    <property type="project" value="UniProtKB-UniRule"/>
</dbReference>
<comment type="pathway">
    <text evidence="18">Bacterial outer membrane biogenesis; LPS lipid A biosynthesis.</text>
</comment>
<dbReference type="HAMAP" id="MF_01631">
    <property type="entry name" value="GlmU"/>
    <property type="match status" value="1"/>
</dbReference>
<feature type="binding site" evidence="18">
    <location>
        <begin position="78"/>
        <end position="79"/>
    </location>
    <ligand>
        <name>UDP-N-acetyl-alpha-D-glucosamine</name>
        <dbReference type="ChEBI" id="CHEBI:57705"/>
    </ligand>
</feature>
<feature type="binding site" evidence="18">
    <location>
        <position position="420"/>
    </location>
    <ligand>
        <name>acetyl-CoA</name>
        <dbReference type="ChEBI" id="CHEBI:57288"/>
    </ligand>
</feature>
<dbReference type="GO" id="GO:0000902">
    <property type="term" value="P:cell morphogenesis"/>
    <property type="evidence" value="ECO:0007669"/>
    <property type="project" value="UniProtKB-UniRule"/>
</dbReference>
<comment type="similarity">
    <text evidence="3 18">In the N-terminal section; belongs to the N-acetylglucosamine-1-phosphate uridyltransferase family.</text>
</comment>
<keyword evidence="7 18" id="KW-0479">Metal-binding</keyword>
<dbReference type="SUPFAM" id="SSF53448">
    <property type="entry name" value="Nucleotide-diphospho-sugar transferases"/>
    <property type="match status" value="1"/>
</dbReference>
<dbReference type="Proteomes" id="UP001139333">
    <property type="component" value="Unassembled WGS sequence"/>
</dbReference>
<feature type="binding site" evidence="18">
    <location>
        <position position="437"/>
    </location>
    <ligand>
        <name>acetyl-CoA</name>
        <dbReference type="ChEBI" id="CHEBI:57288"/>
    </ligand>
</feature>
<dbReference type="CDD" id="cd02540">
    <property type="entry name" value="GT2_GlmU_N_bac"/>
    <property type="match status" value="1"/>
</dbReference>
<dbReference type="CDD" id="cd03353">
    <property type="entry name" value="LbH_GlmU_C"/>
    <property type="match status" value="1"/>
</dbReference>
<dbReference type="EMBL" id="JAKIKP010000012">
    <property type="protein sequence ID" value="MCL1143822.1"/>
    <property type="molecule type" value="Genomic_DNA"/>
</dbReference>
<keyword evidence="21" id="KW-1185">Reference proteome</keyword>
<dbReference type="GO" id="GO:0016020">
    <property type="term" value="C:membrane"/>
    <property type="evidence" value="ECO:0007669"/>
    <property type="project" value="GOC"/>
</dbReference>
<evidence type="ECO:0000256" key="7">
    <source>
        <dbReference type="ARBA" id="ARBA00022723"/>
    </source>
</evidence>
<keyword evidence="10 18" id="KW-0133">Cell shape</keyword>
<dbReference type="EC" id="2.7.7.23" evidence="18"/>
<evidence type="ECO:0000256" key="17">
    <source>
        <dbReference type="ARBA" id="ARBA00049628"/>
    </source>
</evidence>
<keyword evidence="8 18" id="KW-0677">Repeat</keyword>
<dbReference type="GO" id="GO:0000287">
    <property type="term" value="F:magnesium ion binding"/>
    <property type="evidence" value="ECO:0007669"/>
    <property type="project" value="UniProtKB-UniRule"/>
</dbReference>
<feature type="binding site" evidence="18">
    <location>
        <position position="73"/>
    </location>
    <ligand>
        <name>UDP-N-acetyl-alpha-D-glucosamine</name>
        <dbReference type="ChEBI" id="CHEBI:57705"/>
    </ligand>
</feature>
<evidence type="ECO:0000256" key="3">
    <source>
        <dbReference type="ARBA" id="ARBA00007947"/>
    </source>
</evidence>
<dbReference type="InterPro" id="IPR018357">
    <property type="entry name" value="Hexapep_transf_CS"/>
</dbReference>
<feature type="binding site" evidence="18">
    <location>
        <position position="22"/>
    </location>
    <ligand>
        <name>UDP-N-acetyl-alpha-D-glucosamine</name>
        <dbReference type="ChEBI" id="CHEBI:57705"/>
    </ligand>
</feature>
<comment type="catalytic activity">
    <reaction evidence="16 18">
        <text>N-acetyl-alpha-D-glucosamine 1-phosphate + UTP + H(+) = UDP-N-acetyl-alpha-D-glucosamine + diphosphate</text>
        <dbReference type="Rhea" id="RHEA:13509"/>
        <dbReference type="ChEBI" id="CHEBI:15378"/>
        <dbReference type="ChEBI" id="CHEBI:33019"/>
        <dbReference type="ChEBI" id="CHEBI:46398"/>
        <dbReference type="ChEBI" id="CHEBI:57705"/>
        <dbReference type="ChEBI" id="CHEBI:57776"/>
        <dbReference type="EC" id="2.7.7.23"/>
    </reaction>
</comment>
<keyword evidence="6 18" id="KW-0548">Nucleotidyltransferase</keyword>
<accession>A0A9X2CJ74</accession>
<comment type="function">
    <text evidence="17 18">Catalyzes the last two sequential reactions in the de novo biosynthetic pathway for UDP-N-acetylglucosamine (UDP-GlcNAc). The C-terminal domain catalyzes the transfer of acetyl group from acetyl coenzyme A to glucosamine-1-phosphate (GlcN-1-P) to produce N-acetylglucosamine-1-phosphate (GlcNAc-1-P), which is converted into UDP-GlcNAc by the transfer of uridine 5-monophosphate (from uridine 5-triphosphate), a reaction catalyzed by the N-terminal domain.</text>
</comment>
<keyword evidence="11 18" id="KW-0573">Peptidoglycan synthesis</keyword>
<feature type="binding site" evidence="18">
    <location>
        <position position="137"/>
    </location>
    <ligand>
        <name>UDP-N-acetyl-alpha-D-glucosamine</name>
        <dbReference type="ChEBI" id="CHEBI:57705"/>
    </ligand>
</feature>
<dbReference type="SUPFAM" id="SSF51161">
    <property type="entry name" value="Trimeric LpxA-like enzymes"/>
    <property type="match status" value="1"/>
</dbReference>
<dbReference type="PANTHER" id="PTHR43584">
    <property type="entry name" value="NUCLEOTIDYL TRANSFERASE"/>
    <property type="match status" value="1"/>
</dbReference>
<evidence type="ECO:0000256" key="4">
    <source>
        <dbReference type="ARBA" id="ARBA00022490"/>
    </source>
</evidence>
<dbReference type="Pfam" id="PF00132">
    <property type="entry name" value="Hexapep"/>
    <property type="match status" value="1"/>
</dbReference>
<comment type="subcellular location">
    <subcellularLocation>
        <location evidence="1 18">Cytoplasm</location>
    </subcellularLocation>
</comment>
<keyword evidence="5 18" id="KW-0808">Transferase</keyword>
<comment type="caution">
    <text evidence="20">The sequence shown here is derived from an EMBL/GenBank/DDBJ whole genome shotgun (WGS) entry which is preliminary data.</text>
</comment>
<dbReference type="GO" id="GO:0009245">
    <property type="term" value="P:lipid A biosynthetic process"/>
    <property type="evidence" value="ECO:0007669"/>
    <property type="project" value="UniProtKB-UniRule"/>
</dbReference>
<feature type="binding site" evidence="18">
    <location>
        <position position="363"/>
    </location>
    <ligand>
        <name>UDP-N-acetyl-alpha-D-glucosamine</name>
        <dbReference type="ChEBI" id="CHEBI:57705"/>
    </ligand>
</feature>
<comment type="similarity">
    <text evidence="2 18">In the C-terminal section; belongs to the transferase hexapeptide repeat family.</text>
</comment>
<feature type="binding site" evidence="18">
    <location>
        <position position="224"/>
    </location>
    <ligand>
        <name>Mg(2+)</name>
        <dbReference type="ChEBI" id="CHEBI:18420"/>
    </ligand>
</feature>
<evidence type="ECO:0000256" key="1">
    <source>
        <dbReference type="ARBA" id="ARBA00004496"/>
    </source>
</evidence>
<evidence type="ECO:0000256" key="13">
    <source>
        <dbReference type="ARBA" id="ARBA00023315"/>
    </source>
</evidence>
<dbReference type="Pfam" id="PF12804">
    <property type="entry name" value="NTP_transf_3"/>
    <property type="match status" value="1"/>
</dbReference>
<feature type="region of interest" description="Pyrophosphorylase" evidence="18">
    <location>
        <begin position="1"/>
        <end position="226"/>
    </location>
</feature>
<feature type="region of interest" description="Linker" evidence="18">
    <location>
        <begin position="227"/>
        <end position="247"/>
    </location>
</feature>
<dbReference type="InterPro" id="IPR025877">
    <property type="entry name" value="MobA-like_NTP_Trfase"/>
</dbReference>
<feature type="active site" description="Proton acceptor" evidence="18">
    <location>
        <position position="360"/>
    </location>
</feature>
<proteinExistence type="inferred from homology"/>
<keyword evidence="14 18" id="KW-0961">Cell wall biogenesis/degradation</keyword>
<evidence type="ECO:0000256" key="8">
    <source>
        <dbReference type="ARBA" id="ARBA00022737"/>
    </source>
</evidence>
<evidence type="ECO:0000313" key="20">
    <source>
        <dbReference type="EMBL" id="MCL1143822.1"/>
    </source>
</evidence>
<evidence type="ECO:0000256" key="18">
    <source>
        <dbReference type="HAMAP-Rule" id="MF_01631"/>
    </source>
</evidence>
<feature type="binding site" evidence="18">
    <location>
        <position position="374"/>
    </location>
    <ligand>
        <name>UDP-N-acetyl-alpha-D-glucosamine</name>
        <dbReference type="ChEBI" id="CHEBI:57705"/>
    </ligand>
</feature>
<dbReference type="Gene3D" id="2.160.10.10">
    <property type="entry name" value="Hexapeptide repeat proteins"/>
    <property type="match status" value="1"/>
</dbReference>
<keyword evidence="4 18" id="KW-0963">Cytoplasm</keyword>
<dbReference type="InterPro" id="IPR029044">
    <property type="entry name" value="Nucleotide-diphossugar_trans"/>
</dbReference>
<dbReference type="RefSeq" id="WP_248996493.1">
    <property type="nucleotide sequence ID" value="NZ_JAKIKP010000012.1"/>
</dbReference>
<dbReference type="NCBIfam" id="TIGR01173">
    <property type="entry name" value="glmU"/>
    <property type="match status" value="1"/>
</dbReference>
<dbReference type="PROSITE" id="PS00101">
    <property type="entry name" value="HEXAPEP_TRANSFERASES"/>
    <property type="match status" value="1"/>
</dbReference>
<dbReference type="FunFam" id="3.90.550.10:FF:000006">
    <property type="entry name" value="Bifunctional protein GlmU"/>
    <property type="match status" value="1"/>
</dbReference>
<protein>
    <recommendedName>
        <fullName evidence="18">Bifunctional protein GlmU</fullName>
    </recommendedName>
    <domain>
        <recommendedName>
            <fullName evidence="18">UDP-N-acetylglucosamine pyrophosphorylase</fullName>
            <ecNumber evidence="18">2.7.7.23</ecNumber>
        </recommendedName>
        <alternativeName>
            <fullName evidence="18">N-acetylglucosamine-1-phosphate uridyltransferase</fullName>
        </alternativeName>
    </domain>
    <domain>
        <recommendedName>
            <fullName evidence="18">Glucosamine-1-phosphate N-acetyltransferase</fullName>
            <ecNumber evidence="18">2.3.1.157</ecNumber>
        </recommendedName>
    </domain>
</protein>
<sequence length="454" mass="48129">MSLNVVILAAGKGTRMRSDLPKVLHPIAHKSMVQHVIDTANSLGSQAIQLVYGYGAEKLQAALGEQPLNWVLQAEQLGTGHAVAQANPNIADDDTVLILYGDVPLIQQSTLEDLLAARPANGLAILTVNLDDPTGYGRIVRDNGRVVGIVEQKDANPEQLKINEVNTGIMAVPGKQLKSWLNRLSNNNAQGEYYLTDIIAMAHADNVEISTAQPASAIEVEGANNRIQLAQLERAYQARAANKLMLEGANLRDPARIDIRGDVSVGMDVMIDVNVIFQGKVTLGNNVTIGAGAILIDCDIADNAEIKPYTIVEGAKLGQAASAGPFARLRTGAELKQDAHIGNFVEMKKAVLGVGSKAGHLAYLGDAQIGAGVNIGAGTITCNYDGANKFVTTIEDHVFVGSDSQLVAPVTIGKGATLGAGSTITKDVAENELVITRVKQRHISGWQRPVKLKK</sequence>
<dbReference type="Gene3D" id="3.90.550.10">
    <property type="entry name" value="Spore Coat Polysaccharide Biosynthesis Protein SpsA, Chain A"/>
    <property type="match status" value="1"/>
</dbReference>
<evidence type="ECO:0000256" key="2">
    <source>
        <dbReference type="ARBA" id="ARBA00007707"/>
    </source>
</evidence>
<comment type="cofactor">
    <cofactor evidence="18">
        <name>Mg(2+)</name>
        <dbReference type="ChEBI" id="CHEBI:18420"/>
    </cofactor>
    <text evidence="18">Binds 1 Mg(2+) ion per subunit.</text>
</comment>
<feature type="region of interest" description="N-acetyltransferase" evidence="18">
    <location>
        <begin position="248"/>
        <end position="454"/>
    </location>
</feature>
<dbReference type="PANTHER" id="PTHR43584:SF3">
    <property type="entry name" value="BIFUNCTIONAL PROTEIN GLMU"/>
    <property type="match status" value="1"/>
</dbReference>
<comment type="pathway">
    <text evidence="18">Nucleotide-sugar biosynthesis; UDP-N-acetyl-alpha-D-glucosamine biosynthesis; UDP-N-acetyl-alpha-D-glucosamine from N-acetyl-alpha-D-glucosamine 1-phosphate: step 1/1.</text>
</comment>
<dbReference type="GO" id="GO:0071555">
    <property type="term" value="P:cell wall organization"/>
    <property type="evidence" value="ECO:0007669"/>
    <property type="project" value="UniProtKB-KW"/>
</dbReference>
<name>A0A9X2CJ74_9GAMM</name>
<evidence type="ECO:0000256" key="14">
    <source>
        <dbReference type="ARBA" id="ARBA00023316"/>
    </source>
</evidence>
<keyword evidence="9 18" id="KW-0460">Magnesium</keyword>
<feature type="binding site" evidence="18">
    <location>
        <position position="102"/>
    </location>
    <ligand>
        <name>Mg(2+)</name>
        <dbReference type="ChEBI" id="CHEBI:18420"/>
    </ligand>
</feature>
<feature type="binding site" evidence="18">
    <location>
        <position position="330"/>
    </location>
    <ligand>
        <name>UDP-N-acetyl-alpha-D-glucosamine</name>
        <dbReference type="ChEBI" id="CHEBI:57705"/>
    </ligand>
</feature>
<gene>
    <name evidence="18 20" type="primary">glmU</name>
    <name evidence="20" type="ORF">L2672_14165</name>
</gene>
<feature type="binding site" evidence="18">
    <location>
        <position position="151"/>
    </location>
    <ligand>
        <name>UDP-N-acetyl-alpha-D-glucosamine</name>
        <dbReference type="ChEBI" id="CHEBI:57705"/>
    </ligand>
</feature>
<feature type="binding site" evidence="18">
    <location>
        <position position="402"/>
    </location>
    <ligand>
        <name>acetyl-CoA</name>
        <dbReference type="ChEBI" id="CHEBI:57288"/>
    </ligand>
</feature>
<evidence type="ECO:0000256" key="6">
    <source>
        <dbReference type="ARBA" id="ARBA00022695"/>
    </source>
</evidence>
<feature type="binding site" evidence="18">
    <location>
        <position position="166"/>
    </location>
    <ligand>
        <name>UDP-N-acetyl-alpha-D-glucosamine</name>
        <dbReference type="ChEBI" id="CHEBI:57705"/>
    </ligand>
</feature>
<feature type="binding site" evidence="18">
    <location>
        <begin position="383"/>
        <end position="384"/>
    </location>
    <ligand>
        <name>acetyl-CoA</name>
        <dbReference type="ChEBI" id="CHEBI:57288"/>
    </ligand>
</feature>
<evidence type="ECO:0000256" key="12">
    <source>
        <dbReference type="ARBA" id="ARBA00023268"/>
    </source>
</evidence>
<dbReference type="GO" id="GO:0019134">
    <property type="term" value="F:glucosamine-1-phosphate N-acetyltransferase activity"/>
    <property type="evidence" value="ECO:0007669"/>
    <property type="project" value="UniProtKB-UniRule"/>
</dbReference>
<dbReference type="InterPro" id="IPR050065">
    <property type="entry name" value="GlmU-like"/>
</dbReference>
<feature type="binding site" evidence="18">
    <location>
        <begin position="8"/>
        <end position="11"/>
    </location>
    <ligand>
        <name>UDP-N-acetyl-alpha-D-glucosamine</name>
        <dbReference type="ChEBI" id="CHEBI:57705"/>
    </ligand>
</feature>
<dbReference type="InterPro" id="IPR011004">
    <property type="entry name" value="Trimer_LpxA-like_sf"/>
</dbReference>
<feature type="binding site" evidence="18">
    <location>
        <position position="224"/>
    </location>
    <ligand>
        <name>UDP-N-acetyl-alpha-D-glucosamine</name>
        <dbReference type="ChEBI" id="CHEBI:57705"/>
    </ligand>
</feature>
<evidence type="ECO:0000256" key="11">
    <source>
        <dbReference type="ARBA" id="ARBA00022984"/>
    </source>
</evidence>
<dbReference type="GO" id="GO:0005737">
    <property type="term" value="C:cytoplasm"/>
    <property type="evidence" value="ECO:0007669"/>
    <property type="project" value="UniProtKB-SubCell"/>
</dbReference>
<comment type="subunit">
    <text evidence="18">Homotrimer.</text>
</comment>
<dbReference type="GO" id="GO:0009252">
    <property type="term" value="P:peptidoglycan biosynthetic process"/>
    <property type="evidence" value="ECO:0007669"/>
    <property type="project" value="UniProtKB-UniRule"/>
</dbReference>